<dbReference type="SUPFAM" id="SSF51735">
    <property type="entry name" value="NAD(P)-binding Rossmann-fold domains"/>
    <property type="match status" value="1"/>
</dbReference>
<dbReference type="Pfam" id="PF01370">
    <property type="entry name" value="Epimerase"/>
    <property type="match status" value="1"/>
</dbReference>
<dbReference type="InterPro" id="IPR036291">
    <property type="entry name" value="NAD(P)-bd_dom_sf"/>
</dbReference>
<feature type="domain" description="NAD-dependent epimerase/dehydratase" evidence="1">
    <location>
        <begin position="8"/>
        <end position="108"/>
    </location>
</feature>
<proteinExistence type="predicted"/>
<dbReference type="InterPro" id="IPR001509">
    <property type="entry name" value="Epimerase_deHydtase"/>
</dbReference>
<dbReference type="GO" id="GO:0044877">
    <property type="term" value="F:protein-containing complex binding"/>
    <property type="evidence" value="ECO:0007669"/>
    <property type="project" value="TreeGrafter"/>
</dbReference>
<dbReference type="Proteomes" id="UP000246352">
    <property type="component" value="Unassembled WGS sequence"/>
</dbReference>
<comment type="caution">
    <text evidence="2">The sequence shown here is derived from an EMBL/GenBank/DDBJ whole genome shotgun (WGS) entry which is preliminary data.</text>
</comment>
<accession>A0A317PKA5</accession>
<dbReference type="PANTHER" id="PTHR12126:SF11">
    <property type="entry name" value="NADH DEHYDROGENASE [UBIQUINONE] 1 ALPHA SUBCOMPLEX SUBUNIT 9, MITOCHONDRIAL"/>
    <property type="match status" value="1"/>
</dbReference>
<evidence type="ECO:0000313" key="2">
    <source>
        <dbReference type="EMBL" id="PWW00228.1"/>
    </source>
</evidence>
<evidence type="ECO:0000259" key="1">
    <source>
        <dbReference type="Pfam" id="PF01370"/>
    </source>
</evidence>
<evidence type="ECO:0000313" key="3">
    <source>
        <dbReference type="Proteomes" id="UP000246352"/>
    </source>
</evidence>
<dbReference type="Gene3D" id="3.40.50.720">
    <property type="entry name" value="NAD(P)-binding Rossmann-like Domain"/>
    <property type="match status" value="1"/>
</dbReference>
<dbReference type="InterPro" id="IPR051207">
    <property type="entry name" value="ComplexI_NDUFA9_subunit"/>
</dbReference>
<dbReference type="PANTHER" id="PTHR12126">
    <property type="entry name" value="NADH-UBIQUINONE OXIDOREDUCTASE 39 KDA SUBUNIT-RELATED"/>
    <property type="match status" value="1"/>
</dbReference>
<name>A0A317PKA5_9HYPH</name>
<organism evidence="2 3">
    <name type="scientific">Hoeflea marina</name>
    <dbReference type="NCBI Taxonomy" id="274592"/>
    <lineage>
        <taxon>Bacteria</taxon>
        <taxon>Pseudomonadati</taxon>
        <taxon>Pseudomonadota</taxon>
        <taxon>Alphaproteobacteria</taxon>
        <taxon>Hyphomicrobiales</taxon>
        <taxon>Rhizobiaceae</taxon>
        <taxon>Hoeflea</taxon>
    </lineage>
</organism>
<reference evidence="2 3" key="1">
    <citation type="submission" date="2018-05" db="EMBL/GenBank/DDBJ databases">
        <title>Genomic Encyclopedia of Type Strains, Phase IV (KMG-IV): sequencing the most valuable type-strain genomes for metagenomic binning, comparative biology and taxonomic classification.</title>
        <authorList>
            <person name="Goeker M."/>
        </authorList>
    </citation>
    <scope>NUCLEOTIDE SEQUENCE [LARGE SCALE GENOMIC DNA]</scope>
    <source>
        <strain evidence="2 3">DSM 16791</strain>
    </source>
</reference>
<keyword evidence="3" id="KW-1185">Reference proteome</keyword>
<sequence length="429" mass="47149">MVPADMKIIVTGATGYIGVRLTDLARQLGHEVICMTRHAHASDKAWIKFDLLDPAPLELPADTDAVIHLAITPHSRAADPDFEFEATRFLVEATQRAGARMVFVSSQTARQDAPTSYGRLKWQIEQLVGKSGGLSVRPGQVYGGAEKGLFGVLVHLVRTLPVVPAFLPAPKVRPVHVDDLAAVLLGCASVNYPSGTVLCVGSEEPVSMTRFLTTIATVRVRRLRPPIPVPVMAIRILSRMVGPSLRSRLGLVRLMSLIELPDMETTDDLRRTGITLRPLSSGMTVSGNDRRRRLAAEGRALLSYVLKADPAPGLIRRYVRCVETTRSPRPMDLPGIFLRYPAALALLDSPAIRKLDCAGEFAWRLDAAVLLAEATVAGSRRFLEINRPVGRTRSLFRLGHAVHMEAWWRLLALAGRPVVDQIIRKTWQS</sequence>
<dbReference type="EMBL" id="QGTR01000003">
    <property type="protein sequence ID" value="PWW00228.1"/>
    <property type="molecule type" value="Genomic_DNA"/>
</dbReference>
<protein>
    <submittedName>
        <fullName evidence="2">NADH dehydrogenase</fullName>
    </submittedName>
</protein>
<dbReference type="AlphaFoldDB" id="A0A317PKA5"/>
<gene>
    <name evidence="2" type="ORF">DFR52_103430</name>
</gene>